<feature type="domain" description="D-isomer specific 2-hydroxyacid dehydrogenase catalytic" evidence="7">
    <location>
        <begin position="57"/>
        <end position="325"/>
    </location>
</feature>
<feature type="domain" description="D-isomer specific 2-hydroxyacid dehydrogenase NAD-binding" evidence="8">
    <location>
        <begin position="122"/>
        <end position="294"/>
    </location>
</feature>
<gene>
    <name evidence="9" type="ORF">DDE18_01825</name>
</gene>
<dbReference type="InterPro" id="IPR036291">
    <property type="entry name" value="NAD(P)-bd_dom_sf"/>
</dbReference>
<dbReference type="EMBL" id="QDGZ01000001">
    <property type="protein sequence ID" value="PVG84387.1"/>
    <property type="molecule type" value="Genomic_DNA"/>
</dbReference>
<evidence type="ECO:0000256" key="1">
    <source>
        <dbReference type="ARBA" id="ARBA00005854"/>
    </source>
</evidence>
<dbReference type="GO" id="GO:0030267">
    <property type="term" value="F:glyoxylate reductase (NADPH) activity"/>
    <property type="evidence" value="ECO:0007669"/>
    <property type="project" value="TreeGrafter"/>
</dbReference>
<protein>
    <submittedName>
        <fullName evidence="9">Hydroxyacid dehydrogenase</fullName>
    </submittedName>
</protein>
<dbReference type="SUPFAM" id="SSF52283">
    <property type="entry name" value="Formate/glycerate dehydrogenase catalytic domain-like"/>
    <property type="match status" value="1"/>
</dbReference>
<comment type="caution">
    <text evidence="9">The sequence shown here is derived from an EMBL/GenBank/DDBJ whole genome shotgun (WGS) entry which is preliminary data.</text>
</comment>
<dbReference type="Pfam" id="PF00389">
    <property type="entry name" value="2-Hacid_dh"/>
    <property type="match status" value="1"/>
</dbReference>
<dbReference type="PANTHER" id="PTHR10996:SF178">
    <property type="entry name" value="2-HYDROXYACID DEHYDROGENASE YGL185C-RELATED"/>
    <property type="match status" value="1"/>
</dbReference>
<organism evidence="9 10">
    <name type="scientific">Nocardioides gansuensis</name>
    <dbReference type="NCBI Taxonomy" id="2138300"/>
    <lineage>
        <taxon>Bacteria</taxon>
        <taxon>Bacillati</taxon>
        <taxon>Actinomycetota</taxon>
        <taxon>Actinomycetes</taxon>
        <taxon>Propionibacteriales</taxon>
        <taxon>Nocardioidaceae</taxon>
        <taxon>Nocardioides</taxon>
    </lineage>
</organism>
<keyword evidence="2" id="KW-0521">NADP</keyword>
<evidence type="ECO:0000256" key="4">
    <source>
        <dbReference type="ARBA" id="ARBA00023027"/>
    </source>
</evidence>
<dbReference type="InterPro" id="IPR006139">
    <property type="entry name" value="D-isomer_2_OHA_DH_cat_dom"/>
</dbReference>
<sequence length="326" mass="33904">MHDNGFRPGGSGGSRSAIKTEGEHVSRVVRVGPLMPYLEEALVRDHGAPLLAGSGTSDAEIAVTSYGTGVTAETMDRLPRLKAIASFGVGYDTTDVAEAARRGISVANTPHVLDDAVAEVAVGLVIDVMRGLSESDRFVRRGAWAAGERFRLTRQVSGARAGIVGLGRIGTAIARRLAALDMQIGYYSRTDKGVEWPFHPDLLTLAKASDVLVVVTAGGPETAGLISAQVLEALGPDSFLVNVARGSVVDEDALVAALEAGAIAGAGLDVYADEPHVPPALLGRDDVVLLPHLASGTTQTRQAMADLVLANVACWLETGELVTPVD</sequence>
<evidence type="ECO:0000256" key="3">
    <source>
        <dbReference type="ARBA" id="ARBA00023002"/>
    </source>
</evidence>
<keyword evidence="3 5" id="KW-0560">Oxidoreductase</keyword>
<dbReference type="GO" id="GO:0005829">
    <property type="term" value="C:cytosol"/>
    <property type="evidence" value="ECO:0007669"/>
    <property type="project" value="TreeGrafter"/>
</dbReference>
<evidence type="ECO:0000313" key="10">
    <source>
        <dbReference type="Proteomes" id="UP000246018"/>
    </source>
</evidence>
<evidence type="ECO:0000256" key="5">
    <source>
        <dbReference type="RuleBase" id="RU003719"/>
    </source>
</evidence>
<dbReference type="InterPro" id="IPR050223">
    <property type="entry name" value="D-isomer_2-hydroxyacid_DH"/>
</dbReference>
<evidence type="ECO:0000259" key="8">
    <source>
        <dbReference type="Pfam" id="PF02826"/>
    </source>
</evidence>
<keyword evidence="10" id="KW-1185">Reference proteome</keyword>
<dbReference type="Gene3D" id="3.40.50.720">
    <property type="entry name" value="NAD(P)-binding Rossmann-like Domain"/>
    <property type="match status" value="2"/>
</dbReference>
<dbReference type="PROSITE" id="PS00065">
    <property type="entry name" value="D_2_HYDROXYACID_DH_1"/>
    <property type="match status" value="1"/>
</dbReference>
<comment type="similarity">
    <text evidence="1 5">Belongs to the D-isomer specific 2-hydroxyacid dehydrogenase family.</text>
</comment>
<dbReference type="Proteomes" id="UP000246018">
    <property type="component" value="Unassembled WGS sequence"/>
</dbReference>
<feature type="region of interest" description="Disordered" evidence="6">
    <location>
        <begin position="1"/>
        <end position="21"/>
    </location>
</feature>
<dbReference type="InterPro" id="IPR006140">
    <property type="entry name" value="D-isomer_DH_NAD-bd"/>
</dbReference>
<evidence type="ECO:0000256" key="6">
    <source>
        <dbReference type="SAM" id="MobiDB-lite"/>
    </source>
</evidence>
<evidence type="ECO:0000259" key="7">
    <source>
        <dbReference type="Pfam" id="PF00389"/>
    </source>
</evidence>
<dbReference type="FunFam" id="3.40.50.720:FF:000213">
    <property type="entry name" value="Putative 2-hydroxyacid dehydrogenase"/>
    <property type="match status" value="1"/>
</dbReference>
<dbReference type="CDD" id="cd12156">
    <property type="entry name" value="HPPR"/>
    <property type="match status" value="1"/>
</dbReference>
<dbReference type="AlphaFoldDB" id="A0A2T8FFB8"/>
<reference evidence="9 10" key="1">
    <citation type="submission" date="2018-04" db="EMBL/GenBank/DDBJ databases">
        <title>Genome of Nocardioides gansuensis WSJ-1.</title>
        <authorList>
            <person name="Wu S."/>
            <person name="Wang G."/>
        </authorList>
    </citation>
    <scope>NUCLEOTIDE SEQUENCE [LARGE SCALE GENOMIC DNA]</scope>
    <source>
        <strain evidence="9 10">WSJ-1</strain>
    </source>
</reference>
<dbReference type="SUPFAM" id="SSF51735">
    <property type="entry name" value="NAD(P)-binding Rossmann-fold domains"/>
    <property type="match status" value="1"/>
</dbReference>
<dbReference type="Pfam" id="PF02826">
    <property type="entry name" value="2-Hacid_dh_C"/>
    <property type="match status" value="1"/>
</dbReference>
<evidence type="ECO:0000313" key="9">
    <source>
        <dbReference type="EMBL" id="PVG84387.1"/>
    </source>
</evidence>
<dbReference type="GO" id="GO:0016618">
    <property type="term" value="F:hydroxypyruvate reductase [NAD(P)H] activity"/>
    <property type="evidence" value="ECO:0007669"/>
    <property type="project" value="TreeGrafter"/>
</dbReference>
<accession>A0A2T8FFB8</accession>
<evidence type="ECO:0000256" key="2">
    <source>
        <dbReference type="ARBA" id="ARBA00022857"/>
    </source>
</evidence>
<dbReference type="InterPro" id="IPR029752">
    <property type="entry name" value="D-isomer_DH_CS1"/>
</dbReference>
<dbReference type="OrthoDB" id="117809at2"/>
<dbReference type="GO" id="GO:0051287">
    <property type="term" value="F:NAD binding"/>
    <property type="evidence" value="ECO:0007669"/>
    <property type="project" value="InterPro"/>
</dbReference>
<keyword evidence="4" id="KW-0520">NAD</keyword>
<name>A0A2T8FFB8_9ACTN</name>
<proteinExistence type="inferred from homology"/>
<dbReference type="PANTHER" id="PTHR10996">
    <property type="entry name" value="2-HYDROXYACID DEHYDROGENASE-RELATED"/>
    <property type="match status" value="1"/>
</dbReference>